<dbReference type="Pfam" id="PF00098">
    <property type="entry name" value="zf-CCHC"/>
    <property type="match status" value="1"/>
</dbReference>
<dbReference type="AlphaFoldDB" id="A0A6L2MC15"/>
<feature type="signal peptide" evidence="2">
    <location>
        <begin position="1"/>
        <end position="17"/>
    </location>
</feature>
<dbReference type="GO" id="GO:0003676">
    <property type="term" value="F:nucleic acid binding"/>
    <property type="evidence" value="ECO:0007669"/>
    <property type="project" value="InterPro"/>
</dbReference>
<feature type="compositionally biased region" description="Low complexity" evidence="1">
    <location>
        <begin position="56"/>
        <end position="65"/>
    </location>
</feature>
<sequence length="904" mass="102501">MTESLLVDLSFVVLVFSPGYDLIACLNKAMAFLTDSHNATTSERQGQSYSGTGYTSNAASSRGNNASGQARVVKCYNCQGEGHMARQSTQPKRIRNAAWYKEKSILAEAQEARQILDEEKLVFLTDLGVPDGQFSWPTFPTIVMTLALRLSPDETLWYHMLSHSTKSPDALPVKIEAPKELPKVSLVNESLKKLKLHLANFDKVVKIKTTPNARTEGKWGFEHTKVVFNNKITQFLKSLKDIFNVFDRDLLNEIMKVQTVFDQMDAVVQQASVDKQRLENAKKHLFLENDRLLYQIMSQDVLLTVLNSMSLMDEYVFKEQFNSIKKTRVRTKEQSDSLIDKLNLKSAKNEDLKALIQDKVFVITSLKNDLRRIKGKEIVDIATQKPSANTIVPGMFKLDLEPLAPRLLQNREIHLEYLKSTQEQADILQGIVVQAKSKQPLYNSLDFAYKHAQRIQELLVYVQDTCPNAINLSAKKVAVTPKNNVKKVRITSANVVPHEKTTSHSVETQKPELKVYSRKPKNIKNVGSSNKANILEFKNANHSEPNHTWGSNATDILSSSSLIMTVRFRNDHIARIMRYGDYQLGNVTISRVYYVEGLGHNLFSVGQFCDADLEVAFWKNTCFICNLVGVDLIFGSRDINLYTISLDGMLKISLICLLSKASKTKSWLWHRRLSHLNFGPGLQSMTPATSSSRLVPNTISQQPCIPPNRDDWDHLFQPMFDEYFTPPAIDVPPVQKAVALRVVDLADSSVSTYIDQDALSSSTPSTQEHDQYPNISQDVFGGVLKNKARLVAQRFRQGEGIDFEESFAPVARIEAIYIFIANVAHKNMTIFQMDVKTTFLNGELKEEVYVSQPEGFVDQDNSLHVYKLKKALYGLKQAPHAWYWIFNKWTKSRAKQTNRAQEWN</sequence>
<keyword evidence="2" id="KW-0732">Signal</keyword>
<comment type="caution">
    <text evidence="5">The sequence shown here is derived from an EMBL/GenBank/DDBJ whole genome shotgun (WGS) entry which is preliminary data.</text>
</comment>
<proteinExistence type="predicted"/>
<dbReference type="Pfam" id="PF07727">
    <property type="entry name" value="RVT_2"/>
    <property type="match status" value="1"/>
</dbReference>
<dbReference type="EMBL" id="BKCJ010006182">
    <property type="protein sequence ID" value="GEU70787.1"/>
    <property type="molecule type" value="Genomic_DNA"/>
</dbReference>
<feature type="chain" id="PRO_5026673076" evidence="2">
    <location>
        <begin position="18"/>
        <end position="904"/>
    </location>
</feature>
<evidence type="ECO:0000259" key="4">
    <source>
        <dbReference type="Pfam" id="PF07727"/>
    </source>
</evidence>
<organism evidence="5">
    <name type="scientific">Tanacetum cinerariifolium</name>
    <name type="common">Dalmatian daisy</name>
    <name type="synonym">Chrysanthemum cinerariifolium</name>
    <dbReference type="NCBI Taxonomy" id="118510"/>
    <lineage>
        <taxon>Eukaryota</taxon>
        <taxon>Viridiplantae</taxon>
        <taxon>Streptophyta</taxon>
        <taxon>Embryophyta</taxon>
        <taxon>Tracheophyta</taxon>
        <taxon>Spermatophyta</taxon>
        <taxon>Magnoliopsida</taxon>
        <taxon>eudicotyledons</taxon>
        <taxon>Gunneridae</taxon>
        <taxon>Pentapetalae</taxon>
        <taxon>asterids</taxon>
        <taxon>campanulids</taxon>
        <taxon>Asterales</taxon>
        <taxon>Asteraceae</taxon>
        <taxon>Asteroideae</taxon>
        <taxon>Anthemideae</taxon>
        <taxon>Anthemidinae</taxon>
        <taxon>Tanacetum</taxon>
    </lineage>
</organism>
<evidence type="ECO:0000259" key="3">
    <source>
        <dbReference type="Pfam" id="PF00098"/>
    </source>
</evidence>
<feature type="compositionally biased region" description="Polar residues" evidence="1">
    <location>
        <begin position="41"/>
        <end position="55"/>
    </location>
</feature>
<feature type="domain" description="CCHC-type" evidence="3">
    <location>
        <begin position="74"/>
        <end position="87"/>
    </location>
</feature>
<evidence type="ECO:0000313" key="5">
    <source>
        <dbReference type="EMBL" id="GEU70787.1"/>
    </source>
</evidence>
<feature type="domain" description="Reverse transcriptase Ty1/copia-type" evidence="4">
    <location>
        <begin position="784"/>
        <end position="889"/>
    </location>
</feature>
<feature type="region of interest" description="Disordered" evidence="1">
    <location>
        <begin position="41"/>
        <end position="65"/>
    </location>
</feature>
<dbReference type="InterPro" id="IPR013103">
    <property type="entry name" value="RVT_2"/>
</dbReference>
<evidence type="ECO:0000256" key="2">
    <source>
        <dbReference type="SAM" id="SignalP"/>
    </source>
</evidence>
<dbReference type="GO" id="GO:0008270">
    <property type="term" value="F:zinc ion binding"/>
    <property type="evidence" value="ECO:0007669"/>
    <property type="project" value="InterPro"/>
</dbReference>
<reference evidence="5" key="1">
    <citation type="journal article" date="2019" name="Sci. Rep.">
        <title>Draft genome of Tanacetum cinerariifolium, the natural source of mosquito coil.</title>
        <authorList>
            <person name="Yamashiro T."/>
            <person name="Shiraishi A."/>
            <person name="Satake H."/>
            <person name="Nakayama K."/>
        </authorList>
    </citation>
    <scope>NUCLEOTIDE SEQUENCE</scope>
</reference>
<gene>
    <name evidence="5" type="ORF">Tci_042765</name>
</gene>
<dbReference type="InterPro" id="IPR001878">
    <property type="entry name" value="Znf_CCHC"/>
</dbReference>
<name>A0A6L2MC15_TANCI</name>
<protein>
    <submittedName>
        <fullName evidence="5">Retrovirus-related Pol polyprotein from transposon TNT 1-94</fullName>
    </submittedName>
</protein>
<accession>A0A6L2MC15</accession>
<evidence type="ECO:0000256" key="1">
    <source>
        <dbReference type="SAM" id="MobiDB-lite"/>
    </source>
</evidence>